<dbReference type="EMBL" id="JRKL02001981">
    <property type="protein sequence ID" value="KAF3961045.1"/>
    <property type="molecule type" value="Genomic_DNA"/>
</dbReference>
<organism evidence="2 3">
    <name type="scientific">Castanea mollissima</name>
    <name type="common">Chinese chestnut</name>
    <dbReference type="NCBI Taxonomy" id="60419"/>
    <lineage>
        <taxon>Eukaryota</taxon>
        <taxon>Viridiplantae</taxon>
        <taxon>Streptophyta</taxon>
        <taxon>Embryophyta</taxon>
        <taxon>Tracheophyta</taxon>
        <taxon>Spermatophyta</taxon>
        <taxon>Magnoliopsida</taxon>
        <taxon>eudicotyledons</taxon>
        <taxon>Gunneridae</taxon>
        <taxon>Pentapetalae</taxon>
        <taxon>rosids</taxon>
        <taxon>fabids</taxon>
        <taxon>Fagales</taxon>
        <taxon>Fagaceae</taxon>
        <taxon>Castanea</taxon>
    </lineage>
</organism>
<dbReference type="AlphaFoldDB" id="A0A8J4VL46"/>
<evidence type="ECO:0000313" key="3">
    <source>
        <dbReference type="Proteomes" id="UP000737018"/>
    </source>
</evidence>
<sequence length="71" mass="7901">MGGSPDRSMCAKISHDNTNMQEIPKSKTIAPSYQKKKKEKKKESHSFSFISLSSIFGAPSPLSPLLTMNWD</sequence>
<name>A0A8J4VL46_9ROSI</name>
<reference evidence="2" key="1">
    <citation type="submission" date="2020-03" db="EMBL/GenBank/DDBJ databases">
        <title>Castanea mollissima Vanexum genome sequencing.</title>
        <authorList>
            <person name="Staton M."/>
        </authorList>
    </citation>
    <scope>NUCLEOTIDE SEQUENCE</scope>
    <source>
        <tissue evidence="2">Leaf</tissue>
    </source>
</reference>
<accession>A0A8J4VL46</accession>
<gene>
    <name evidence="2" type="ORF">CMV_014294</name>
</gene>
<evidence type="ECO:0000256" key="1">
    <source>
        <dbReference type="SAM" id="MobiDB-lite"/>
    </source>
</evidence>
<proteinExistence type="predicted"/>
<keyword evidence="3" id="KW-1185">Reference proteome</keyword>
<comment type="caution">
    <text evidence="2">The sequence shown here is derived from an EMBL/GenBank/DDBJ whole genome shotgun (WGS) entry which is preliminary data.</text>
</comment>
<dbReference type="Proteomes" id="UP000737018">
    <property type="component" value="Unassembled WGS sequence"/>
</dbReference>
<feature type="region of interest" description="Disordered" evidence="1">
    <location>
        <begin position="1"/>
        <end position="40"/>
    </location>
</feature>
<evidence type="ECO:0000313" key="2">
    <source>
        <dbReference type="EMBL" id="KAF3961045.1"/>
    </source>
</evidence>
<protein>
    <submittedName>
        <fullName evidence="2">Uncharacterized protein</fullName>
    </submittedName>
</protein>